<proteinExistence type="predicted"/>
<keyword evidence="1" id="KW-0732">Signal</keyword>
<dbReference type="RefSeq" id="WP_386163918.1">
    <property type="nucleotide sequence ID" value="NZ_JBHMBS010000055.1"/>
</dbReference>
<keyword evidence="3" id="KW-1185">Reference proteome</keyword>
<protein>
    <recommendedName>
        <fullName evidence="4">Secreted protein</fullName>
    </recommendedName>
</protein>
<organism evidence="2 3">
    <name type="scientific">Streptosporangium vulgare</name>
    <dbReference type="NCBI Taxonomy" id="46190"/>
    <lineage>
        <taxon>Bacteria</taxon>
        <taxon>Bacillati</taxon>
        <taxon>Actinomycetota</taxon>
        <taxon>Actinomycetes</taxon>
        <taxon>Streptosporangiales</taxon>
        <taxon>Streptosporangiaceae</taxon>
        <taxon>Streptosporangium</taxon>
    </lineage>
</organism>
<sequence>MRLTRRNRPRALIAVITSVVPTGTPLSLATPSATAATVDTNSWQFFMGSHLDIFDHATCA</sequence>
<comment type="caution">
    <text evidence="2">The sequence shown here is derived from an EMBL/GenBank/DDBJ whole genome shotgun (WGS) entry which is preliminary data.</text>
</comment>
<evidence type="ECO:0000256" key="1">
    <source>
        <dbReference type="SAM" id="SignalP"/>
    </source>
</evidence>
<gene>
    <name evidence="2" type="ORF">ACFFRH_43170</name>
</gene>
<dbReference type="Proteomes" id="UP001589610">
    <property type="component" value="Unassembled WGS sequence"/>
</dbReference>
<evidence type="ECO:0000313" key="2">
    <source>
        <dbReference type="EMBL" id="MFB9682309.1"/>
    </source>
</evidence>
<name>A0ABV5TT61_9ACTN</name>
<accession>A0ABV5TT61</accession>
<feature type="signal peptide" evidence="1">
    <location>
        <begin position="1"/>
        <end position="35"/>
    </location>
</feature>
<evidence type="ECO:0008006" key="4">
    <source>
        <dbReference type="Google" id="ProtNLM"/>
    </source>
</evidence>
<reference evidence="2 3" key="1">
    <citation type="submission" date="2024-09" db="EMBL/GenBank/DDBJ databases">
        <authorList>
            <person name="Sun Q."/>
            <person name="Mori K."/>
        </authorList>
    </citation>
    <scope>NUCLEOTIDE SEQUENCE [LARGE SCALE GENOMIC DNA]</scope>
    <source>
        <strain evidence="2 3">JCM 3028</strain>
    </source>
</reference>
<feature type="chain" id="PRO_5045376162" description="Secreted protein" evidence="1">
    <location>
        <begin position="36"/>
        <end position="60"/>
    </location>
</feature>
<dbReference type="EMBL" id="JBHMBS010000055">
    <property type="protein sequence ID" value="MFB9682309.1"/>
    <property type="molecule type" value="Genomic_DNA"/>
</dbReference>
<evidence type="ECO:0000313" key="3">
    <source>
        <dbReference type="Proteomes" id="UP001589610"/>
    </source>
</evidence>